<comment type="subcellular location">
    <subcellularLocation>
        <location evidence="1">Cell outer membrane</location>
    </subcellularLocation>
</comment>
<dbReference type="Gene3D" id="1.25.40.390">
    <property type="match status" value="1"/>
</dbReference>
<dbReference type="InterPro" id="IPR011990">
    <property type="entry name" value="TPR-like_helical_dom_sf"/>
</dbReference>
<evidence type="ECO:0000256" key="3">
    <source>
        <dbReference type="ARBA" id="ARBA00022729"/>
    </source>
</evidence>
<evidence type="ECO:0000256" key="1">
    <source>
        <dbReference type="ARBA" id="ARBA00004442"/>
    </source>
</evidence>
<accession>A0AA40ZV80</accession>
<dbReference type="InterPro" id="IPR012944">
    <property type="entry name" value="SusD_RagB_dom"/>
</dbReference>
<dbReference type="GO" id="GO:0009279">
    <property type="term" value="C:cell outer membrane"/>
    <property type="evidence" value="ECO:0007669"/>
    <property type="project" value="UniProtKB-SubCell"/>
</dbReference>
<dbReference type="Pfam" id="PF07980">
    <property type="entry name" value="SusD_RagB"/>
    <property type="match status" value="1"/>
</dbReference>
<dbReference type="AlphaFoldDB" id="A0AA40ZV80"/>
<evidence type="ECO:0000259" key="6">
    <source>
        <dbReference type="Pfam" id="PF07980"/>
    </source>
</evidence>
<comment type="similarity">
    <text evidence="2">Belongs to the SusD family.</text>
</comment>
<keyword evidence="8" id="KW-1185">Reference proteome</keyword>
<keyword evidence="5" id="KW-0998">Cell outer membrane</keyword>
<evidence type="ECO:0000256" key="4">
    <source>
        <dbReference type="ARBA" id="ARBA00023136"/>
    </source>
</evidence>
<organism evidence="7 8">
    <name type="scientific">Caecibacteroides pullorum</name>
    <dbReference type="NCBI Taxonomy" id="2725562"/>
    <lineage>
        <taxon>Bacteria</taxon>
        <taxon>Pseudomonadati</taxon>
        <taxon>Bacteroidota</taxon>
        <taxon>Bacteroidia</taxon>
        <taxon>Bacteroidales</taxon>
        <taxon>Bacteroidaceae</taxon>
        <taxon>Caecibacteroides</taxon>
    </lineage>
</organism>
<protein>
    <submittedName>
        <fullName evidence="7">RagB/SusD family nutrient uptake outer membrane protein</fullName>
    </submittedName>
</protein>
<gene>
    <name evidence="7" type="ORF">H6D15_14105</name>
</gene>
<dbReference type="SUPFAM" id="SSF48452">
    <property type="entry name" value="TPR-like"/>
    <property type="match status" value="1"/>
</dbReference>
<keyword evidence="4" id="KW-0472">Membrane</keyword>
<evidence type="ECO:0000313" key="8">
    <source>
        <dbReference type="Proteomes" id="UP000698924"/>
    </source>
</evidence>
<dbReference type="EMBL" id="JACJMO010000036">
    <property type="protein sequence ID" value="MBM6858716.1"/>
    <property type="molecule type" value="Genomic_DNA"/>
</dbReference>
<feature type="domain" description="RagB/SusD" evidence="6">
    <location>
        <begin position="63"/>
        <end position="95"/>
    </location>
</feature>
<proteinExistence type="inferred from homology"/>
<comment type="caution">
    <text evidence="7">The sequence shown here is derived from an EMBL/GenBank/DDBJ whole genome shotgun (WGS) entry which is preliminary data.</text>
</comment>
<evidence type="ECO:0000313" key="7">
    <source>
        <dbReference type="EMBL" id="MBM6858716.1"/>
    </source>
</evidence>
<reference evidence="7 8" key="1">
    <citation type="journal article" date="2021" name="Sci. Rep.">
        <title>The distribution of antibiotic resistance genes in chicken gut microbiota commensals.</title>
        <authorList>
            <person name="Juricova H."/>
            <person name="Matiasovicova J."/>
            <person name="Kubasova T."/>
            <person name="Cejkova D."/>
            <person name="Rychlik I."/>
        </authorList>
    </citation>
    <scope>NUCLEOTIDE SEQUENCE [LARGE SCALE GENOMIC DNA]</scope>
    <source>
        <strain evidence="7 8">An421</strain>
    </source>
</reference>
<sequence length="96" mass="10416">MCDVKLNLKHGFGGLEQRRTTGEQKIDITKAGAPNAGSNPIYVYVAEDGKQYIDAYGGTNYAVERRSFDPAKDYLRPIPSSAIAANPALGQNPGWE</sequence>
<dbReference type="Proteomes" id="UP000698924">
    <property type="component" value="Unassembled WGS sequence"/>
</dbReference>
<keyword evidence="3" id="KW-0732">Signal</keyword>
<name>A0AA40ZV80_9BACT</name>
<evidence type="ECO:0000256" key="2">
    <source>
        <dbReference type="ARBA" id="ARBA00006275"/>
    </source>
</evidence>
<evidence type="ECO:0000256" key="5">
    <source>
        <dbReference type="ARBA" id="ARBA00023237"/>
    </source>
</evidence>